<feature type="transmembrane region" description="Helical" evidence="1">
    <location>
        <begin position="12"/>
        <end position="36"/>
    </location>
</feature>
<evidence type="ECO:0008006" key="4">
    <source>
        <dbReference type="Google" id="ProtNLM"/>
    </source>
</evidence>
<evidence type="ECO:0000256" key="1">
    <source>
        <dbReference type="SAM" id="Phobius"/>
    </source>
</evidence>
<keyword evidence="1" id="KW-0472">Membrane</keyword>
<dbReference type="Pfam" id="PF08592">
    <property type="entry name" value="Anthrone_oxy"/>
    <property type="match status" value="1"/>
</dbReference>
<name>A0AAV3UWA3_9ALTE</name>
<keyword evidence="1" id="KW-1133">Transmembrane helix</keyword>
<accession>A0AAV3UWA3</accession>
<evidence type="ECO:0000313" key="3">
    <source>
        <dbReference type="Proteomes" id="UP000006320"/>
    </source>
</evidence>
<evidence type="ECO:0000313" key="2">
    <source>
        <dbReference type="EMBL" id="GAC09234.1"/>
    </source>
</evidence>
<dbReference type="InterPro" id="IPR013901">
    <property type="entry name" value="Anthrone_oxy"/>
</dbReference>
<organism evidence="2 3">
    <name type="scientific">Paraglaciecola chathamensis S18K6</name>
    <dbReference type="NCBI Taxonomy" id="1127672"/>
    <lineage>
        <taxon>Bacteria</taxon>
        <taxon>Pseudomonadati</taxon>
        <taxon>Pseudomonadota</taxon>
        <taxon>Gammaproteobacteria</taxon>
        <taxon>Alteromonadales</taxon>
        <taxon>Alteromonadaceae</taxon>
        <taxon>Paraglaciecola</taxon>
    </lineage>
</organism>
<proteinExistence type="predicted"/>
<dbReference type="EMBL" id="BAEM01000021">
    <property type="protein sequence ID" value="GAC09234.1"/>
    <property type="molecule type" value="Genomic_DNA"/>
</dbReference>
<sequence length="145" mass="16306">MSEITVLAIVEAMLQLSMIIMVGLYFTFSNTVMHVLSQSCHGATTMIKLNSQILNPLFLTCFSLSGLAGLYFCIFHSGFQSLAGFVFFIGTTLVTVFFNIPLNEALKDARPEELSRFWQTYLDKWVFWNHFRTGCAVLSGLLLSI</sequence>
<feature type="transmembrane region" description="Helical" evidence="1">
    <location>
        <begin position="57"/>
        <end position="77"/>
    </location>
</feature>
<gene>
    <name evidence="2" type="ORF">GCHA_1273</name>
</gene>
<dbReference type="AlphaFoldDB" id="A0AAV3UWA3"/>
<protein>
    <recommendedName>
        <fullName evidence="4">DUF1772 domain-containing protein</fullName>
    </recommendedName>
</protein>
<keyword evidence="1" id="KW-0812">Transmembrane</keyword>
<dbReference type="RefSeq" id="WP_007986161.1">
    <property type="nucleotide sequence ID" value="NZ_BAEM01000021.1"/>
</dbReference>
<feature type="transmembrane region" description="Helical" evidence="1">
    <location>
        <begin position="83"/>
        <end position="102"/>
    </location>
</feature>
<reference evidence="2 3" key="1">
    <citation type="journal article" date="2017" name="Antonie Van Leeuwenhoek">
        <title>Rhizobium rhizosphaerae sp. nov., a novel species isolated from rice rhizosphere.</title>
        <authorList>
            <person name="Zhao J.J."/>
            <person name="Zhang J."/>
            <person name="Zhang R.J."/>
            <person name="Zhang C.W."/>
            <person name="Yin H.Q."/>
            <person name="Zhang X.X."/>
        </authorList>
    </citation>
    <scope>NUCLEOTIDE SEQUENCE [LARGE SCALE GENOMIC DNA]</scope>
    <source>
        <strain evidence="2 3">S18K6</strain>
    </source>
</reference>
<dbReference type="Proteomes" id="UP000006320">
    <property type="component" value="Unassembled WGS sequence"/>
</dbReference>
<comment type="caution">
    <text evidence="2">The sequence shown here is derived from an EMBL/GenBank/DDBJ whole genome shotgun (WGS) entry which is preliminary data.</text>
</comment>